<dbReference type="Gene3D" id="2.30.110.10">
    <property type="entry name" value="Electron Transport, Fmn-binding Protein, Chain A"/>
    <property type="match status" value="1"/>
</dbReference>
<reference evidence="1 2" key="1">
    <citation type="submission" date="2020-10" db="EMBL/GenBank/DDBJ databases">
        <title>Identification of Nocardia species via Next-generation sequencing and recognition of intraspecies genetic diversity.</title>
        <authorList>
            <person name="Li P."/>
            <person name="Li P."/>
            <person name="Lu B."/>
        </authorList>
    </citation>
    <scope>NUCLEOTIDE SEQUENCE [LARGE SCALE GENOMIC DNA]</scope>
    <source>
        <strain evidence="1 2">BJ06-0143</strain>
    </source>
</reference>
<comment type="caution">
    <text evidence="1">The sequence shown here is derived from an EMBL/GenBank/DDBJ whole genome shotgun (WGS) entry which is preliminary data.</text>
</comment>
<evidence type="ECO:0000313" key="1">
    <source>
        <dbReference type="EMBL" id="MBF6354069.1"/>
    </source>
</evidence>
<proteinExistence type="predicted"/>
<dbReference type="InterPro" id="IPR012349">
    <property type="entry name" value="Split_barrel_FMN-bd"/>
</dbReference>
<dbReference type="EMBL" id="JADLQN010000001">
    <property type="protein sequence ID" value="MBF6354069.1"/>
    <property type="molecule type" value="Genomic_DNA"/>
</dbReference>
<dbReference type="Proteomes" id="UP000707731">
    <property type="component" value="Unassembled WGS sequence"/>
</dbReference>
<sequence>MVLPHSLATFNRRVTNRVAGPLASRVRPLAVVLHKGRHSGRSYETPVLAFADGPVHRIALTYGRDVDWLKNVMAAGEFELRLRNHTVRLIEPEVLEDASAAWAPPGVRQALKTIGARYHLRARAVEDPVVS</sequence>
<dbReference type="InterPro" id="IPR004378">
    <property type="entry name" value="F420H2_quin_Rdtase"/>
</dbReference>
<keyword evidence="2" id="KW-1185">Reference proteome</keyword>
<dbReference type="NCBIfam" id="TIGR00026">
    <property type="entry name" value="hi_GC_TIGR00026"/>
    <property type="match status" value="1"/>
</dbReference>
<accession>A0ABS0D6F7</accession>
<gene>
    <name evidence="1" type="ORF">IU449_05795</name>
</gene>
<dbReference type="RefSeq" id="WP_195000888.1">
    <property type="nucleotide sequence ID" value="NZ_JADLQN010000001.1"/>
</dbReference>
<evidence type="ECO:0000313" key="2">
    <source>
        <dbReference type="Proteomes" id="UP000707731"/>
    </source>
</evidence>
<organism evidence="1 2">
    <name type="scientific">Nocardia higoensis</name>
    <dbReference type="NCBI Taxonomy" id="228599"/>
    <lineage>
        <taxon>Bacteria</taxon>
        <taxon>Bacillati</taxon>
        <taxon>Actinomycetota</taxon>
        <taxon>Actinomycetes</taxon>
        <taxon>Mycobacteriales</taxon>
        <taxon>Nocardiaceae</taxon>
        <taxon>Nocardia</taxon>
    </lineage>
</organism>
<name>A0ABS0D6F7_9NOCA</name>
<protein>
    <submittedName>
        <fullName evidence="1">Nitroreductase family deazaflavin-dependent oxidoreductase</fullName>
    </submittedName>
</protein>